<gene>
    <name evidence="2" type="ORF">BCR42DRAFT_412942</name>
</gene>
<dbReference type="InterPro" id="IPR011598">
    <property type="entry name" value="bHLH_dom"/>
</dbReference>
<evidence type="ECO:0000313" key="2">
    <source>
        <dbReference type="EMBL" id="ORZ17999.1"/>
    </source>
</evidence>
<evidence type="ECO:0000313" key="3">
    <source>
        <dbReference type="Proteomes" id="UP000193560"/>
    </source>
</evidence>
<dbReference type="GO" id="GO:0046983">
    <property type="term" value="F:protein dimerization activity"/>
    <property type="evidence" value="ECO:0007669"/>
    <property type="project" value="InterPro"/>
</dbReference>
<dbReference type="OrthoDB" id="71302at2759"/>
<name>A0A1X2IKF7_9FUNG</name>
<evidence type="ECO:0000259" key="1">
    <source>
        <dbReference type="PROSITE" id="PS50888"/>
    </source>
</evidence>
<dbReference type="SMART" id="SM00353">
    <property type="entry name" value="HLH"/>
    <property type="match status" value="1"/>
</dbReference>
<dbReference type="PANTHER" id="PTHR47787">
    <property type="entry name" value="CENTROMERE-BINDING PROTEIN 1"/>
    <property type="match status" value="1"/>
</dbReference>
<dbReference type="Pfam" id="PF00010">
    <property type="entry name" value="HLH"/>
    <property type="match status" value="1"/>
</dbReference>
<dbReference type="AlphaFoldDB" id="A0A1X2IKF7"/>
<proteinExistence type="predicted"/>
<organism evidence="2 3">
    <name type="scientific">Absidia repens</name>
    <dbReference type="NCBI Taxonomy" id="90262"/>
    <lineage>
        <taxon>Eukaryota</taxon>
        <taxon>Fungi</taxon>
        <taxon>Fungi incertae sedis</taxon>
        <taxon>Mucoromycota</taxon>
        <taxon>Mucoromycotina</taxon>
        <taxon>Mucoromycetes</taxon>
        <taxon>Mucorales</taxon>
        <taxon>Cunninghamellaceae</taxon>
        <taxon>Absidia</taxon>
    </lineage>
</organism>
<comment type="caution">
    <text evidence="2">The sequence shown here is derived from an EMBL/GenBank/DDBJ whole genome shotgun (WGS) entry which is preliminary data.</text>
</comment>
<keyword evidence="3" id="KW-1185">Reference proteome</keyword>
<dbReference type="PROSITE" id="PS50888">
    <property type="entry name" value="BHLH"/>
    <property type="match status" value="1"/>
</dbReference>
<dbReference type="GO" id="GO:0005634">
    <property type="term" value="C:nucleus"/>
    <property type="evidence" value="ECO:0007669"/>
    <property type="project" value="TreeGrafter"/>
</dbReference>
<dbReference type="PANTHER" id="PTHR47787:SF1">
    <property type="entry name" value="CENTROMERE-BINDING PROTEIN 1"/>
    <property type="match status" value="1"/>
</dbReference>
<dbReference type="Gene3D" id="4.10.280.10">
    <property type="entry name" value="Helix-loop-helix DNA-binding domain"/>
    <property type="match status" value="1"/>
</dbReference>
<dbReference type="SUPFAM" id="SSF47459">
    <property type="entry name" value="HLH, helix-loop-helix DNA-binding domain"/>
    <property type="match status" value="1"/>
</dbReference>
<accession>A0A1X2IKF7</accession>
<sequence>MTKAEIRKENHNKVERKRREAINQAMDDLSALLPGNEKSKSRVLGRAVEYIKLLMKENTGLRQQVEQHCEANHQYQIEIASLKAQLNIQAQ</sequence>
<dbReference type="GO" id="GO:0003700">
    <property type="term" value="F:DNA-binding transcription factor activity"/>
    <property type="evidence" value="ECO:0007669"/>
    <property type="project" value="TreeGrafter"/>
</dbReference>
<protein>
    <submittedName>
        <fullName evidence="2">Myc-type, basic helix-loop-helix domain-containing protein</fullName>
    </submittedName>
</protein>
<dbReference type="STRING" id="90262.A0A1X2IKF7"/>
<dbReference type="InterPro" id="IPR036638">
    <property type="entry name" value="HLH_DNA-bd_sf"/>
</dbReference>
<feature type="domain" description="BHLH" evidence="1">
    <location>
        <begin position="6"/>
        <end position="54"/>
    </location>
</feature>
<dbReference type="Proteomes" id="UP000193560">
    <property type="component" value="Unassembled WGS sequence"/>
</dbReference>
<dbReference type="EMBL" id="MCGE01000009">
    <property type="protein sequence ID" value="ORZ17999.1"/>
    <property type="molecule type" value="Genomic_DNA"/>
</dbReference>
<reference evidence="2 3" key="1">
    <citation type="submission" date="2016-07" db="EMBL/GenBank/DDBJ databases">
        <title>Pervasive Adenine N6-methylation of Active Genes in Fungi.</title>
        <authorList>
            <consortium name="DOE Joint Genome Institute"/>
            <person name="Mondo S.J."/>
            <person name="Dannebaum R.O."/>
            <person name="Kuo R.C."/>
            <person name="Labutti K."/>
            <person name="Haridas S."/>
            <person name="Kuo A."/>
            <person name="Salamov A."/>
            <person name="Ahrendt S.R."/>
            <person name="Lipzen A."/>
            <person name="Sullivan W."/>
            <person name="Andreopoulos W.B."/>
            <person name="Clum A."/>
            <person name="Lindquist E."/>
            <person name="Daum C."/>
            <person name="Ramamoorthy G.K."/>
            <person name="Gryganskyi A."/>
            <person name="Culley D."/>
            <person name="Magnuson J.K."/>
            <person name="James T.Y."/>
            <person name="O'Malley M.A."/>
            <person name="Stajich J.E."/>
            <person name="Spatafora J.W."/>
            <person name="Visel A."/>
            <person name="Grigoriev I.V."/>
        </authorList>
    </citation>
    <scope>NUCLEOTIDE SEQUENCE [LARGE SCALE GENOMIC DNA]</scope>
    <source>
        <strain evidence="2 3">NRRL 1336</strain>
    </source>
</reference>